<organism evidence="1 2">
    <name type="scientific">Setaria italica</name>
    <name type="common">Foxtail millet</name>
    <name type="synonym">Panicum italicum</name>
    <dbReference type="NCBI Taxonomy" id="4555"/>
    <lineage>
        <taxon>Eukaryota</taxon>
        <taxon>Viridiplantae</taxon>
        <taxon>Streptophyta</taxon>
        <taxon>Embryophyta</taxon>
        <taxon>Tracheophyta</taxon>
        <taxon>Spermatophyta</taxon>
        <taxon>Magnoliopsida</taxon>
        <taxon>Liliopsida</taxon>
        <taxon>Poales</taxon>
        <taxon>Poaceae</taxon>
        <taxon>PACMAD clade</taxon>
        <taxon>Panicoideae</taxon>
        <taxon>Panicodae</taxon>
        <taxon>Paniceae</taxon>
        <taxon>Cenchrinae</taxon>
        <taxon>Setaria</taxon>
    </lineage>
</organism>
<keyword evidence="2" id="KW-1185">Reference proteome</keyword>
<dbReference type="EMBL" id="AGNK02004215">
    <property type="status" value="NOT_ANNOTATED_CDS"/>
    <property type="molecule type" value="Genomic_DNA"/>
</dbReference>
<accession>K3YFL1</accession>
<dbReference type="HOGENOM" id="CLU_3160932_0_0_1"/>
<dbReference type="Gramene" id="KQK96616">
    <property type="protein sequence ID" value="KQK96616"/>
    <property type="gene ID" value="SETIT_013029mg"/>
</dbReference>
<dbReference type="InParanoid" id="K3YFL1"/>
<reference evidence="2" key="1">
    <citation type="journal article" date="2012" name="Nat. Biotechnol.">
        <title>Reference genome sequence of the model plant Setaria.</title>
        <authorList>
            <person name="Bennetzen J.L."/>
            <person name="Schmutz J."/>
            <person name="Wang H."/>
            <person name="Percifield R."/>
            <person name="Hawkins J."/>
            <person name="Pontaroli A.C."/>
            <person name="Estep M."/>
            <person name="Feng L."/>
            <person name="Vaughn J.N."/>
            <person name="Grimwood J."/>
            <person name="Jenkins J."/>
            <person name="Barry K."/>
            <person name="Lindquist E."/>
            <person name="Hellsten U."/>
            <person name="Deshpande S."/>
            <person name="Wang X."/>
            <person name="Wu X."/>
            <person name="Mitros T."/>
            <person name="Triplett J."/>
            <person name="Yang X."/>
            <person name="Ye C.Y."/>
            <person name="Mauro-Herrera M."/>
            <person name="Wang L."/>
            <person name="Li P."/>
            <person name="Sharma M."/>
            <person name="Sharma R."/>
            <person name="Ronald P.C."/>
            <person name="Panaud O."/>
            <person name="Kellogg E.A."/>
            <person name="Brutnell T.P."/>
            <person name="Doust A.N."/>
            <person name="Tuskan G.A."/>
            <person name="Rokhsar D."/>
            <person name="Devos K.M."/>
        </authorList>
    </citation>
    <scope>NUCLEOTIDE SEQUENCE [LARGE SCALE GENOMIC DNA]</scope>
    <source>
        <strain evidence="2">cv. Yugu1</strain>
    </source>
</reference>
<reference evidence="1" key="2">
    <citation type="submission" date="2018-08" db="UniProtKB">
        <authorList>
            <consortium name="EnsemblPlants"/>
        </authorList>
    </citation>
    <scope>IDENTIFICATION</scope>
    <source>
        <strain evidence="1">Yugu1</strain>
    </source>
</reference>
<protein>
    <submittedName>
        <fullName evidence="1">Uncharacterized protein</fullName>
    </submittedName>
</protein>
<dbReference type="EnsemblPlants" id="KQK96616">
    <property type="protein sequence ID" value="KQK96616"/>
    <property type="gene ID" value="SETIT_013029mg"/>
</dbReference>
<evidence type="ECO:0000313" key="2">
    <source>
        <dbReference type="Proteomes" id="UP000004995"/>
    </source>
</evidence>
<evidence type="ECO:0000313" key="1">
    <source>
        <dbReference type="EnsemblPlants" id="KQK96616"/>
    </source>
</evidence>
<dbReference type="AlphaFoldDB" id="K3YFL1"/>
<proteinExistence type="predicted"/>
<name>K3YFL1_SETIT</name>
<sequence length="48" mass="5705">MEDEWLSHVINIFNHPIIPVTKHSHPMITNILVPMLTKRMTSQVNRHF</sequence>
<dbReference type="Proteomes" id="UP000004995">
    <property type="component" value="Unassembled WGS sequence"/>
</dbReference>